<evidence type="ECO:0000313" key="2">
    <source>
        <dbReference type="EMBL" id="SHL88591.1"/>
    </source>
</evidence>
<dbReference type="OrthoDB" id="2390309at2"/>
<accession>A0A1M7E9Y7</accession>
<proteinExistence type="predicted"/>
<name>A0A1M7E9Y7_9BACL</name>
<dbReference type="EMBL" id="FRCF01000003">
    <property type="protein sequence ID" value="SHL88591.1"/>
    <property type="molecule type" value="Genomic_DNA"/>
</dbReference>
<keyword evidence="1" id="KW-1133">Transmembrane helix</keyword>
<evidence type="ECO:0000256" key="1">
    <source>
        <dbReference type="SAM" id="Phobius"/>
    </source>
</evidence>
<evidence type="ECO:0000313" key="3">
    <source>
        <dbReference type="Proteomes" id="UP000184206"/>
    </source>
</evidence>
<keyword evidence="1" id="KW-0812">Transmembrane</keyword>
<dbReference type="RefSeq" id="WP_072709288.1">
    <property type="nucleotide sequence ID" value="NZ_FRCF01000003.1"/>
</dbReference>
<dbReference type="Proteomes" id="UP000184206">
    <property type="component" value="Unassembled WGS sequence"/>
</dbReference>
<dbReference type="AlphaFoldDB" id="A0A1M7E9Y7"/>
<sequence length="81" mass="8945">MRIVILIILLLLNAASMIEMTQYFDTGFIQLLSARIILAVISFILALVYLLVGGSAAMKIFALLTVLTAVSHLVFMLYINL</sequence>
<feature type="transmembrane region" description="Helical" evidence="1">
    <location>
        <begin position="60"/>
        <end position="79"/>
    </location>
</feature>
<organism evidence="2 3">
    <name type="scientific">Lacicoccus alkaliphilus DSM 16010</name>
    <dbReference type="NCBI Taxonomy" id="1123231"/>
    <lineage>
        <taxon>Bacteria</taxon>
        <taxon>Bacillati</taxon>
        <taxon>Bacillota</taxon>
        <taxon>Bacilli</taxon>
        <taxon>Bacillales</taxon>
        <taxon>Salinicoccaceae</taxon>
        <taxon>Lacicoccus</taxon>
    </lineage>
</organism>
<reference evidence="2 3" key="1">
    <citation type="submission" date="2016-11" db="EMBL/GenBank/DDBJ databases">
        <authorList>
            <person name="Jaros S."/>
            <person name="Januszkiewicz K."/>
            <person name="Wedrychowicz H."/>
        </authorList>
    </citation>
    <scope>NUCLEOTIDE SEQUENCE [LARGE SCALE GENOMIC DNA]</scope>
    <source>
        <strain evidence="2 3">DSM 16010</strain>
    </source>
</reference>
<keyword evidence="3" id="KW-1185">Reference proteome</keyword>
<gene>
    <name evidence="2" type="ORF">SAMN02745189_01153</name>
</gene>
<protein>
    <submittedName>
        <fullName evidence="2">Uncharacterized protein</fullName>
    </submittedName>
</protein>
<feature type="transmembrane region" description="Helical" evidence="1">
    <location>
        <begin position="27"/>
        <end position="53"/>
    </location>
</feature>
<keyword evidence="1" id="KW-0472">Membrane</keyword>